<feature type="region of interest" description="Disordered" evidence="1">
    <location>
        <begin position="21"/>
        <end position="60"/>
    </location>
</feature>
<name>A0A553H4P9_9PSED</name>
<evidence type="ECO:0000256" key="1">
    <source>
        <dbReference type="SAM" id="MobiDB-lite"/>
    </source>
</evidence>
<feature type="chain" id="PRO_5022145679" description="DUF3761 domain-containing protein" evidence="2">
    <location>
        <begin position="21"/>
        <end position="102"/>
    </location>
</feature>
<keyword evidence="2" id="KW-0732">Signal</keyword>
<reference evidence="3 4" key="1">
    <citation type="submission" date="2019-07" db="EMBL/GenBank/DDBJ databases">
        <title>Pseudomonas mangiferae sp. nov., isolated from bark of mango tree in Thailand.</title>
        <authorList>
            <person name="Srisuk N."/>
            <person name="Anurat P."/>
        </authorList>
    </citation>
    <scope>NUCLEOTIDE SEQUENCE [LARGE SCALE GENOMIC DNA]</scope>
    <source>
        <strain evidence="3 4">DMKU_BBB3-04</strain>
    </source>
</reference>
<feature type="region of interest" description="Disordered" evidence="1">
    <location>
        <begin position="74"/>
        <end position="102"/>
    </location>
</feature>
<dbReference type="RefSeq" id="WP_143486439.1">
    <property type="nucleotide sequence ID" value="NZ_VJOY01000001.1"/>
</dbReference>
<evidence type="ECO:0008006" key="5">
    <source>
        <dbReference type="Google" id="ProtNLM"/>
    </source>
</evidence>
<proteinExistence type="predicted"/>
<evidence type="ECO:0000256" key="2">
    <source>
        <dbReference type="SAM" id="SignalP"/>
    </source>
</evidence>
<feature type="signal peptide" evidence="2">
    <location>
        <begin position="1"/>
        <end position="20"/>
    </location>
</feature>
<organism evidence="3 4">
    <name type="scientific">Pseudomonas mangiferae</name>
    <dbReference type="NCBI Taxonomy" id="2593654"/>
    <lineage>
        <taxon>Bacteria</taxon>
        <taxon>Pseudomonadati</taxon>
        <taxon>Pseudomonadota</taxon>
        <taxon>Gammaproteobacteria</taxon>
        <taxon>Pseudomonadales</taxon>
        <taxon>Pseudomonadaceae</taxon>
        <taxon>Pseudomonas</taxon>
    </lineage>
</organism>
<protein>
    <recommendedName>
        <fullName evidence="5">DUF3761 domain-containing protein</fullName>
    </recommendedName>
</protein>
<gene>
    <name evidence="3" type="ORF">FM069_01585</name>
</gene>
<accession>A0A553H4P9</accession>
<dbReference type="OrthoDB" id="8594173at2"/>
<dbReference type="EMBL" id="VJOY01000001">
    <property type="protein sequence ID" value="TRX76738.1"/>
    <property type="molecule type" value="Genomic_DNA"/>
</dbReference>
<keyword evidence="4" id="KW-1185">Reference proteome</keyword>
<evidence type="ECO:0000313" key="3">
    <source>
        <dbReference type="EMBL" id="TRX76738.1"/>
    </source>
</evidence>
<evidence type="ECO:0000313" key="4">
    <source>
        <dbReference type="Proteomes" id="UP000315235"/>
    </source>
</evidence>
<feature type="compositionally biased region" description="Polar residues" evidence="1">
    <location>
        <begin position="83"/>
        <end position="102"/>
    </location>
</feature>
<dbReference type="Proteomes" id="UP000315235">
    <property type="component" value="Unassembled WGS sequence"/>
</dbReference>
<dbReference type="AlphaFoldDB" id="A0A553H4P9"/>
<sequence length="102" mass="10646">MNHLNYAFALLLSLSAGAHAASGTDVDTTVPPDIPATTSDKPPTLDIGEPNPSQPAAEKAKDMCYSARDCSGKVLNNRDAHNCKNSGGKSWRSGTTGQCTNL</sequence>
<comment type="caution">
    <text evidence="3">The sequence shown here is derived from an EMBL/GenBank/DDBJ whole genome shotgun (WGS) entry which is preliminary data.</text>
</comment>